<dbReference type="KEGG" id="fte:Fluta_1274"/>
<dbReference type="AlphaFoldDB" id="F2IC43"/>
<dbReference type="STRING" id="755732.Fluta_1274"/>
<name>F2IC43_FLUTR</name>
<reference evidence="2 3" key="1">
    <citation type="journal article" date="2011" name="Stand. Genomic Sci.">
        <title>Complete genome sequence of the gliding freshwater bacterium Fluviicola taffensis type strain (RW262).</title>
        <authorList>
            <person name="Woyke T."/>
            <person name="Chertkov O."/>
            <person name="Lapidus A."/>
            <person name="Nolan M."/>
            <person name="Lucas S."/>
            <person name="Del Rio T.G."/>
            <person name="Tice H."/>
            <person name="Cheng J.F."/>
            <person name="Tapia R."/>
            <person name="Han C."/>
            <person name="Goodwin L."/>
            <person name="Pitluck S."/>
            <person name="Liolios K."/>
            <person name="Pagani I."/>
            <person name="Ivanova N."/>
            <person name="Huntemann M."/>
            <person name="Mavromatis K."/>
            <person name="Mikhailova N."/>
            <person name="Pati A."/>
            <person name="Chen A."/>
            <person name="Palaniappan K."/>
            <person name="Land M."/>
            <person name="Hauser L."/>
            <person name="Brambilla E.M."/>
            <person name="Rohde M."/>
            <person name="Mwirichia R."/>
            <person name="Sikorski J."/>
            <person name="Tindall B.J."/>
            <person name="Goker M."/>
            <person name="Bristow J."/>
            <person name="Eisen J.A."/>
            <person name="Markowitz V."/>
            <person name="Hugenholtz P."/>
            <person name="Klenk H.P."/>
            <person name="Kyrpides N.C."/>
        </authorList>
    </citation>
    <scope>NUCLEOTIDE SEQUENCE [LARGE SCALE GENOMIC DNA]</scope>
    <source>
        <strain evidence="3">DSM 16823 / RW262 / RW262</strain>
    </source>
</reference>
<dbReference type="Proteomes" id="UP000007463">
    <property type="component" value="Chromosome"/>
</dbReference>
<keyword evidence="1" id="KW-1133">Transmembrane helix</keyword>
<evidence type="ECO:0000313" key="3">
    <source>
        <dbReference type="Proteomes" id="UP000007463"/>
    </source>
</evidence>
<organism evidence="2 3">
    <name type="scientific">Fluviicola taffensis (strain DSM 16823 / NCIMB 13979 / RW262)</name>
    <dbReference type="NCBI Taxonomy" id="755732"/>
    <lineage>
        <taxon>Bacteria</taxon>
        <taxon>Pseudomonadati</taxon>
        <taxon>Bacteroidota</taxon>
        <taxon>Flavobacteriia</taxon>
        <taxon>Flavobacteriales</taxon>
        <taxon>Crocinitomicaceae</taxon>
        <taxon>Fluviicola</taxon>
    </lineage>
</organism>
<sequence length="193" mass="22640">MSIFRKHKWGLIQLGVSILVVVGWLKKPIDEGQAGKDSYFLIFILGIIVTIYSIRAYWDSELKKNEKRIPFFIIILTISGISIGSAIIKSIDKKRKPLIIATNGYNERIILYKDNTYVFKHHEAEWTHYDRGTYRRLKNKFQLDKKIFVSITKTRDFYISGDSLYVLSKYPTDTIVFKKGHPKFHFRTKVISE</sequence>
<proteinExistence type="predicted"/>
<keyword evidence="1" id="KW-0812">Transmembrane</keyword>
<evidence type="ECO:0000313" key="2">
    <source>
        <dbReference type="EMBL" id="AEA43269.1"/>
    </source>
</evidence>
<accession>F2IC43</accession>
<gene>
    <name evidence="2" type="ordered locus">Fluta_1274</name>
</gene>
<dbReference type="HOGENOM" id="CLU_1406935_0_0_10"/>
<feature type="transmembrane region" description="Helical" evidence="1">
    <location>
        <begin position="9"/>
        <end position="26"/>
    </location>
</feature>
<evidence type="ECO:0000256" key="1">
    <source>
        <dbReference type="SAM" id="Phobius"/>
    </source>
</evidence>
<protein>
    <submittedName>
        <fullName evidence="2">Uncharacterized protein</fullName>
    </submittedName>
</protein>
<feature type="transmembrane region" description="Helical" evidence="1">
    <location>
        <begin position="69"/>
        <end position="88"/>
    </location>
</feature>
<keyword evidence="3" id="KW-1185">Reference proteome</keyword>
<keyword evidence="1" id="KW-0472">Membrane</keyword>
<dbReference type="EMBL" id="CP002542">
    <property type="protein sequence ID" value="AEA43269.1"/>
    <property type="molecule type" value="Genomic_DNA"/>
</dbReference>
<feature type="transmembrane region" description="Helical" evidence="1">
    <location>
        <begin position="38"/>
        <end position="57"/>
    </location>
</feature>
<reference evidence="3" key="2">
    <citation type="submission" date="2011-02" db="EMBL/GenBank/DDBJ databases">
        <title>The complete genome of Fluviicola taffensis DSM 16823.</title>
        <authorList>
            <consortium name="US DOE Joint Genome Institute (JGI-PGF)"/>
            <person name="Lucas S."/>
            <person name="Copeland A."/>
            <person name="Lapidus A."/>
            <person name="Bruce D."/>
            <person name="Goodwin L."/>
            <person name="Pitluck S."/>
            <person name="Kyrpides N."/>
            <person name="Mavromatis K."/>
            <person name="Ivanova N."/>
            <person name="Mikhailova N."/>
            <person name="Pagani I."/>
            <person name="Chertkov O."/>
            <person name="Detter J.C."/>
            <person name="Han C."/>
            <person name="Tapia R."/>
            <person name="Land M."/>
            <person name="Hauser L."/>
            <person name="Markowitz V."/>
            <person name="Cheng J.-F."/>
            <person name="Hugenholtz P."/>
            <person name="Woyke T."/>
            <person name="Wu D."/>
            <person name="Tindall B."/>
            <person name="Pomrenke H.G."/>
            <person name="Brambilla E."/>
            <person name="Klenk H.-P."/>
            <person name="Eisen J.A."/>
        </authorList>
    </citation>
    <scope>NUCLEOTIDE SEQUENCE [LARGE SCALE GENOMIC DNA]</scope>
    <source>
        <strain evidence="3">DSM 16823 / RW262 / RW262</strain>
    </source>
</reference>
<dbReference type="RefSeq" id="WP_013686041.1">
    <property type="nucleotide sequence ID" value="NC_015321.1"/>
</dbReference>